<dbReference type="InterPro" id="IPR000873">
    <property type="entry name" value="AMP-dep_synth/lig_dom"/>
</dbReference>
<dbReference type="InterPro" id="IPR042099">
    <property type="entry name" value="ANL_N_sf"/>
</dbReference>
<dbReference type="Pfam" id="PF00501">
    <property type="entry name" value="AMP-binding"/>
    <property type="match status" value="1"/>
</dbReference>
<proteinExistence type="predicted"/>
<dbReference type="GO" id="GO:0043041">
    <property type="term" value="P:amino acid activation for nonribosomal peptide biosynthetic process"/>
    <property type="evidence" value="ECO:0007669"/>
    <property type="project" value="TreeGrafter"/>
</dbReference>
<feature type="non-terminal residue" evidence="3">
    <location>
        <position position="100"/>
    </location>
</feature>
<dbReference type="PROSITE" id="PS00455">
    <property type="entry name" value="AMP_BINDING"/>
    <property type="match status" value="1"/>
</dbReference>
<sequence>MKDLNLEKYYMDDAYVIFTSGTTGEPKGVRITHDAAMNTIIDVNERYRIQETDVFLGLAKLSFDLSVYDIFGCFDIGGTLVLPESDKTNNSKYIYDLMLL</sequence>
<dbReference type="PANTHER" id="PTHR45527">
    <property type="entry name" value="NONRIBOSOMAL PEPTIDE SYNTHETASE"/>
    <property type="match status" value="1"/>
</dbReference>
<accession>A0A133KBC6</accession>
<dbReference type="PATRIC" id="fig|33036.3.peg.1580"/>
<protein>
    <recommendedName>
        <fullName evidence="2">AMP-dependent synthetase/ligase domain-containing protein</fullName>
    </recommendedName>
</protein>
<dbReference type="GO" id="GO:0005737">
    <property type="term" value="C:cytoplasm"/>
    <property type="evidence" value="ECO:0007669"/>
    <property type="project" value="TreeGrafter"/>
</dbReference>
<name>A0A133KBC6_9FIRM</name>
<comment type="caution">
    <text evidence="3">The sequence shown here is derived from an EMBL/GenBank/DDBJ whole genome shotgun (WGS) entry which is preliminary data.</text>
</comment>
<gene>
    <name evidence="3" type="ORF">HMPREF3200_01596</name>
</gene>
<feature type="domain" description="AMP-dependent synthetase/ligase" evidence="2">
    <location>
        <begin position="13"/>
        <end position="93"/>
    </location>
</feature>
<dbReference type="Proteomes" id="UP000070383">
    <property type="component" value="Unassembled WGS sequence"/>
</dbReference>
<evidence type="ECO:0000259" key="2">
    <source>
        <dbReference type="Pfam" id="PF00501"/>
    </source>
</evidence>
<dbReference type="GO" id="GO:0016874">
    <property type="term" value="F:ligase activity"/>
    <property type="evidence" value="ECO:0007669"/>
    <property type="project" value="UniProtKB-KW"/>
</dbReference>
<evidence type="ECO:0000313" key="4">
    <source>
        <dbReference type="Proteomes" id="UP000070383"/>
    </source>
</evidence>
<organism evidence="3 4">
    <name type="scientific">Anaerococcus tetradius</name>
    <dbReference type="NCBI Taxonomy" id="33036"/>
    <lineage>
        <taxon>Bacteria</taxon>
        <taxon>Bacillati</taxon>
        <taxon>Bacillota</taxon>
        <taxon>Tissierellia</taxon>
        <taxon>Tissierellales</taxon>
        <taxon>Peptoniphilaceae</taxon>
        <taxon>Anaerococcus</taxon>
    </lineage>
</organism>
<dbReference type="GO" id="GO:0031177">
    <property type="term" value="F:phosphopantetheine binding"/>
    <property type="evidence" value="ECO:0007669"/>
    <property type="project" value="TreeGrafter"/>
</dbReference>
<keyword evidence="4" id="KW-1185">Reference proteome</keyword>
<dbReference type="InterPro" id="IPR020845">
    <property type="entry name" value="AMP-binding_CS"/>
</dbReference>
<dbReference type="STRING" id="33036.HMPREF3200_01596"/>
<dbReference type="EMBL" id="LRPM01000066">
    <property type="protein sequence ID" value="KWZ76862.1"/>
    <property type="molecule type" value="Genomic_DNA"/>
</dbReference>
<dbReference type="Gene3D" id="3.40.50.12780">
    <property type="entry name" value="N-terminal domain of ligase-like"/>
    <property type="match status" value="1"/>
</dbReference>
<dbReference type="SUPFAM" id="SSF56801">
    <property type="entry name" value="Acetyl-CoA synthetase-like"/>
    <property type="match status" value="1"/>
</dbReference>
<dbReference type="AlphaFoldDB" id="A0A133KBC6"/>
<keyword evidence="1" id="KW-0436">Ligase</keyword>
<dbReference type="PANTHER" id="PTHR45527:SF10">
    <property type="entry name" value="PYOCHELIN SYNTHASE PCHF"/>
    <property type="match status" value="1"/>
</dbReference>
<reference evidence="4" key="1">
    <citation type="submission" date="2016-01" db="EMBL/GenBank/DDBJ databases">
        <authorList>
            <person name="Mitreva M."/>
            <person name="Pepin K.H."/>
            <person name="Mihindukulasuriya K.A."/>
            <person name="Fulton R."/>
            <person name="Fronick C."/>
            <person name="O'Laughlin M."/>
            <person name="Miner T."/>
            <person name="Herter B."/>
            <person name="Rosa B.A."/>
            <person name="Cordes M."/>
            <person name="Tomlinson C."/>
            <person name="Wollam A."/>
            <person name="Palsikar V.B."/>
            <person name="Mardis E.R."/>
            <person name="Wilson R.K."/>
        </authorList>
    </citation>
    <scope>NUCLEOTIDE SEQUENCE [LARGE SCALE GENOMIC DNA]</scope>
    <source>
        <strain evidence="4">MJR8151</strain>
    </source>
</reference>
<evidence type="ECO:0000256" key="1">
    <source>
        <dbReference type="ARBA" id="ARBA00022598"/>
    </source>
</evidence>
<dbReference type="GO" id="GO:0044550">
    <property type="term" value="P:secondary metabolite biosynthetic process"/>
    <property type="evidence" value="ECO:0007669"/>
    <property type="project" value="TreeGrafter"/>
</dbReference>
<evidence type="ECO:0000313" key="3">
    <source>
        <dbReference type="EMBL" id="KWZ76862.1"/>
    </source>
</evidence>